<dbReference type="SUPFAM" id="SSF53448">
    <property type="entry name" value="Nucleotide-diphospho-sugar transferases"/>
    <property type="match status" value="1"/>
</dbReference>
<reference evidence="7 8" key="1">
    <citation type="submission" date="2019-06" db="EMBL/GenBank/DDBJ databases">
        <title>Nitrosomonas stercoris KYUHI-S whole genome shotgun sequence.</title>
        <authorList>
            <person name="Nakagawa T."/>
            <person name="Tsuchiya Y."/>
            <person name="Takahashi R."/>
        </authorList>
    </citation>
    <scope>NUCLEOTIDE SEQUENCE [LARGE SCALE GENOMIC DNA]</scope>
    <source>
        <strain evidence="7 8">KYUHI-S</strain>
    </source>
</reference>
<organism evidence="7 8">
    <name type="scientific">Nitrosomonas stercoris</name>
    <dbReference type="NCBI Taxonomy" id="1444684"/>
    <lineage>
        <taxon>Bacteria</taxon>
        <taxon>Pseudomonadati</taxon>
        <taxon>Pseudomonadota</taxon>
        <taxon>Betaproteobacteria</taxon>
        <taxon>Nitrosomonadales</taxon>
        <taxon>Nitrosomonadaceae</taxon>
        <taxon>Nitrosomonas</taxon>
    </lineage>
</organism>
<dbReference type="Pfam" id="PF00535">
    <property type="entry name" value="Glycos_transf_2"/>
    <property type="match status" value="1"/>
</dbReference>
<keyword evidence="3" id="KW-0328">Glycosyltransferase</keyword>
<gene>
    <name evidence="7" type="ORF">Nstercoris_00746</name>
</gene>
<accession>A0A4Y1YL13</accession>
<evidence type="ECO:0000259" key="6">
    <source>
        <dbReference type="Pfam" id="PF00535"/>
    </source>
</evidence>
<dbReference type="PANTHER" id="PTHR43646:SF2">
    <property type="entry name" value="GLYCOSYLTRANSFERASE 2-LIKE DOMAIN-CONTAINING PROTEIN"/>
    <property type="match status" value="1"/>
</dbReference>
<evidence type="ECO:0000256" key="4">
    <source>
        <dbReference type="ARBA" id="ARBA00022679"/>
    </source>
</evidence>
<evidence type="ECO:0000256" key="3">
    <source>
        <dbReference type="ARBA" id="ARBA00022676"/>
    </source>
</evidence>
<dbReference type="PANTHER" id="PTHR43646">
    <property type="entry name" value="GLYCOSYLTRANSFERASE"/>
    <property type="match status" value="1"/>
</dbReference>
<protein>
    <recommendedName>
        <fullName evidence="6">Glycosyltransferase 2-like domain-containing protein</fullName>
    </recommendedName>
</protein>
<dbReference type="InterPro" id="IPR001173">
    <property type="entry name" value="Glyco_trans_2-like"/>
</dbReference>
<feature type="domain" description="Glycosyltransferase 2-like" evidence="6">
    <location>
        <begin position="19"/>
        <end position="141"/>
    </location>
</feature>
<keyword evidence="8" id="KW-1185">Reference proteome</keyword>
<dbReference type="GO" id="GO:0016757">
    <property type="term" value="F:glycosyltransferase activity"/>
    <property type="evidence" value="ECO:0007669"/>
    <property type="project" value="UniProtKB-KW"/>
</dbReference>
<evidence type="ECO:0000313" key="8">
    <source>
        <dbReference type="Proteomes" id="UP000316473"/>
    </source>
</evidence>
<dbReference type="AlphaFoldDB" id="A0A4Y1YL13"/>
<evidence type="ECO:0000256" key="5">
    <source>
        <dbReference type="ARBA" id="ARBA00023136"/>
    </source>
</evidence>
<dbReference type="Gene3D" id="3.90.550.10">
    <property type="entry name" value="Spore Coat Polysaccharide Biosynthesis Protein SpsA, Chain A"/>
    <property type="match status" value="1"/>
</dbReference>
<evidence type="ECO:0000313" key="7">
    <source>
        <dbReference type="EMBL" id="BBL34508.1"/>
    </source>
</evidence>
<keyword evidence="4" id="KW-0808">Transferase</keyword>
<evidence type="ECO:0000256" key="2">
    <source>
        <dbReference type="ARBA" id="ARBA00022475"/>
    </source>
</evidence>
<dbReference type="GO" id="GO:0005886">
    <property type="term" value="C:plasma membrane"/>
    <property type="evidence" value="ECO:0007669"/>
    <property type="project" value="UniProtKB-SubCell"/>
</dbReference>
<sequence>MFRKIYTKFYKRIDDIQISFIVPAFNEELLIEQCVRSIIDAVAINQTYGYAYEIIVVNNNSTDMTAQLAEQAGAKVVFEPINHIARARTAGAHAAQGDWLIFVDADCRMNAGLITDIFELIKQGKHVGAGSTVYMPNQPWWAELLLRIWTLLSVWLKWAAGALIVCNAEAFKAVGGFNLTLYAAEEIELSQKLKKYGRQHKLKFTILSAHPLETSARKTQLYSSREIFKQFLYLILSPLGALRNKKKLPMWYDGKR</sequence>
<dbReference type="KEGG" id="nst:Nstercoris_00746"/>
<dbReference type="Proteomes" id="UP000316473">
    <property type="component" value="Chromosome"/>
</dbReference>
<dbReference type="EMBL" id="AP019755">
    <property type="protein sequence ID" value="BBL34508.1"/>
    <property type="molecule type" value="Genomic_DNA"/>
</dbReference>
<proteinExistence type="predicted"/>
<comment type="subcellular location">
    <subcellularLocation>
        <location evidence="1">Cell membrane</location>
    </subcellularLocation>
</comment>
<evidence type="ECO:0000256" key="1">
    <source>
        <dbReference type="ARBA" id="ARBA00004236"/>
    </source>
</evidence>
<keyword evidence="5" id="KW-0472">Membrane</keyword>
<name>A0A4Y1YL13_9PROT</name>
<keyword evidence="2" id="KW-1003">Cell membrane</keyword>
<dbReference type="InterPro" id="IPR029044">
    <property type="entry name" value="Nucleotide-diphossugar_trans"/>
</dbReference>